<evidence type="ECO:0000313" key="2">
    <source>
        <dbReference type="Proteomes" id="UP000199561"/>
    </source>
</evidence>
<organism evidence="1 2">
    <name type="scientific">Nitrosomonas nitrosa</name>
    <dbReference type="NCBI Taxonomy" id="52442"/>
    <lineage>
        <taxon>Bacteria</taxon>
        <taxon>Pseudomonadati</taxon>
        <taxon>Pseudomonadota</taxon>
        <taxon>Betaproteobacteria</taxon>
        <taxon>Nitrosomonadales</taxon>
        <taxon>Nitrosomonadaceae</taxon>
        <taxon>Nitrosomonas</taxon>
    </lineage>
</organism>
<accession>A0A1I4SEI6</accession>
<evidence type="ECO:0000313" key="1">
    <source>
        <dbReference type="EMBL" id="SFM62751.1"/>
    </source>
</evidence>
<gene>
    <name evidence="1" type="ORF">SAMN05421880_1245</name>
</gene>
<dbReference type="EMBL" id="FOUF01000024">
    <property type="protein sequence ID" value="SFM62751.1"/>
    <property type="molecule type" value="Genomic_DNA"/>
</dbReference>
<reference evidence="1 2" key="1">
    <citation type="submission" date="2016-10" db="EMBL/GenBank/DDBJ databases">
        <authorList>
            <person name="de Groot N.N."/>
        </authorList>
    </citation>
    <scope>NUCLEOTIDE SEQUENCE [LARGE SCALE GENOMIC DNA]</scope>
    <source>
        <strain evidence="1 2">Nm146</strain>
    </source>
</reference>
<name>A0A1I4SEI6_9PROT</name>
<protein>
    <submittedName>
        <fullName evidence="1">Uncharacterized protein</fullName>
    </submittedName>
</protein>
<sequence>MNRKIGENFSAIAVRSPSRGANSVPAGAFTLQLTHVVRLLPD</sequence>
<keyword evidence="2" id="KW-1185">Reference proteome</keyword>
<dbReference type="Proteomes" id="UP000199561">
    <property type="component" value="Unassembled WGS sequence"/>
</dbReference>
<proteinExistence type="predicted"/>
<dbReference type="AlphaFoldDB" id="A0A1I4SEI6"/>